<dbReference type="CDD" id="cd02440">
    <property type="entry name" value="AdoMet_MTases"/>
    <property type="match status" value="1"/>
</dbReference>
<gene>
    <name evidence="6" type="ORF">NWF35_09340</name>
</gene>
<proteinExistence type="predicted"/>
<evidence type="ECO:0000259" key="5">
    <source>
        <dbReference type="Pfam" id="PF08241"/>
    </source>
</evidence>
<dbReference type="RefSeq" id="WP_301238788.1">
    <property type="nucleotide sequence ID" value="NZ_JANRHH010000036.1"/>
</dbReference>
<dbReference type="PANTHER" id="PTHR43464">
    <property type="entry name" value="METHYLTRANSFERASE"/>
    <property type="match status" value="1"/>
</dbReference>
<dbReference type="SUPFAM" id="SSF53335">
    <property type="entry name" value="S-adenosyl-L-methionine-dependent methyltransferases"/>
    <property type="match status" value="1"/>
</dbReference>
<keyword evidence="7" id="KW-1185">Reference proteome</keyword>
<evidence type="ECO:0000256" key="4">
    <source>
        <dbReference type="SAM" id="MobiDB-lite"/>
    </source>
</evidence>
<protein>
    <submittedName>
        <fullName evidence="6">Class I SAM-dependent methyltransferase</fullName>
    </submittedName>
</protein>
<evidence type="ECO:0000256" key="3">
    <source>
        <dbReference type="ARBA" id="ARBA00022691"/>
    </source>
</evidence>
<accession>A0ABT8IMV0</accession>
<feature type="domain" description="Methyltransferase type 11" evidence="5">
    <location>
        <begin position="49"/>
        <end position="142"/>
    </location>
</feature>
<keyword evidence="3" id="KW-0949">S-adenosyl-L-methionine</keyword>
<dbReference type="EMBL" id="JANRHH010000036">
    <property type="protein sequence ID" value="MDN4594105.1"/>
    <property type="molecule type" value="Genomic_DNA"/>
</dbReference>
<reference evidence="6" key="1">
    <citation type="submission" date="2022-08" db="EMBL/GenBank/DDBJ databases">
        <title>Polycladomyces zharkentsis sp. nov., a novel thermophilic CMC and starch-degrading bacterium isolated from a geothermal spring in Kazakhstan.</title>
        <authorList>
            <person name="Mashzhan A."/>
            <person name="Kistaubaeva A."/>
            <person name="Javier-Lopez R."/>
            <person name="Birkeland N.-K."/>
        </authorList>
    </citation>
    <scope>NUCLEOTIDE SEQUENCE</scope>
    <source>
        <strain evidence="6">KSR 13</strain>
    </source>
</reference>
<feature type="compositionally biased region" description="Basic and acidic residues" evidence="4">
    <location>
        <begin position="234"/>
        <end position="245"/>
    </location>
</feature>
<dbReference type="GO" id="GO:0032259">
    <property type="term" value="P:methylation"/>
    <property type="evidence" value="ECO:0007669"/>
    <property type="project" value="UniProtKB-KW"/>
</dbReference>
<comment type="caution">
    <text evidence="6">The sequence shown here is derived from an EMBL/GenBank/DDBJ whole genome shotgun (WGS) entry which is preliminary data.</text>
</comment>
<dbReference type="Proteomes" id="UP001174196">
    <property type="component" value="Unassembled WGS sequence"/>
</dbReference>
<dbReference type="InterPro" id="IPR029063">
    <property type="entry name" value="SAM-dependent_MTases_sf"/>
</dbReference>
<name>A0ABT8IMV0_9BACL</name>
<dbReference type="InterPro" id="IPR013216">
    <property type="entry name" value="Methyltransf_11"/>
</dbReference>
<dbReference type="GO" id="GO:0008168">
    <property type="term" value="F:methyltransferase activity"/>
    <property type="evidence" value="ECO:0007669"/>
    <property type="project" value="UniProtKB-KW"/>
</dbReference>
<sequence>MNRQVTEAFDALADRYEKETDGIRPYNAFYERPAMMRLLPDDLSGLHVLDAGCAAGWYSEQLLRLGACVTAIDASPRMVEAAKRRLGDRVDVRLHNLEEPLPFETEQFDWIVCSLTLHYLPDWTSVFAEFARVLKPNGRLLFSTHHPFMDFVQFDQTDYFALTLLRDQWTAGDQKVEVPFYRRPLGRIFADTLQWFDVEKVVEPQPIEELKQVDLAVYERLMTQPAFLIIQGKKKADVGKEERNQPNRKGRGIGEPAHSTRTSP</sequence>
<organism evidence="6 7">
    <name type="scientific">Polycladomyces subterraneus</name>
    <dbReference type="NCBI Taxonomy" id="1016997"/>
    <lineage>
        <taxon>Bacteria</taxon>
        <taxon>Bacillati</taxon>
        <taxon>Bacillota</taxon>
        <taxon>Bacilli</taxon>
        <taxon>Bacillales</taxon>
        <taxon>Thermoactinomycetaceae</taxon>
        <taxon>Polycladomyces</taxon>
    </lineage>
</organism>
<dbReference type="PANTHER" id="PTHR43464:SF19">
    <property type="entry name" value="UBIQUINONE BIOSYNTHESIS O-METHYLTRANSFERASE, MITOCHONDRIAL"/>
    <property type="match status" value="1"/>
</dbReference>
<dbReference type="Gene3D" id="3.40.50.150">
    <property type="entry name" value="Vaccinia Virus protein VP39"/>
    <property type="match status" value="1"/>
</dbReference>
<evidence type="ECO:0000313" key="7">
    <source>
        <dbReference type="Proteomes" id="UP001174196"/>
    </source>
</evidence>
<evidence type="ECO:0000256" key="2">
    <source>
        <dbReference type="ARBA" id="ARBA00022679"/>
    </source>
</evidence>
<feature type="region of interest" description="Disordered" evidence="4">
    <location>
        <begin position="233"/>
        <end position="264"/>
    </location>
</feature>
<evidence type="ECO:0000256" key="1">
    <source>
        <dbReference type="ARBA" id="ARBA00022603"/>
    </source>
</evidence>
<dbReference type="Pfam" id="PF08241">
    <property type="entry name" value="Methyltransf_11"/>
    <property type="match status" value="1"/>
</dbReference>
<keyword evidence="2" id="KW-0808">Transferase</keyword>
<keyword evidence="1 6" id="KW-0489">Methyltransferase</keyword>
<evidence type="ECO:0000313" key="6">
    <source>
        <dbReference type="EMBL" id="MDN4594105.1"/>
    </source>
</evidence>